<accession>A0A8T0NIY9</accession>
<comment type="caution">
    <text evidence="7">The sequence shown here is derived from an EMBL/GenBank/DDBJ whole genome shotgun (WGS) entry which is preliminary data.</text>
</comment>
<evidence type="ECO:0000256" key="4">
    <source>
        <dbReference type="RuleBase" id="RU369065"/>
    </source>
</evidence>
<evidence type="ECO:0000256" key="1">
    <source>
        <dbReference type="ARBA" id="ARBA00008614"/>
    </source>
</evidence>
<proteinExistence type="inferred from homology"/>
<dbReference type="OrthoDB" id="694307at2759"/>
<evidence type="ECO:0000256" key="5">
    <source>
        <dbReference type="SAM" id="MobiDB-lite"/>
    </source>
</evidence>
<keyword evidence="2 4" id="KW-1184">Jasmonic acid signaling pathway</keyword>
<dbReference type="PANTHER" id="PTHR33077">
    <property type="entry name" value="PROTEIN TIFY 4A-RELATED-RELATED"/>
    <property type="match status" value="1"/>
</dbReference>
<comment type="similarity">
    <text evidence="1 4">Belongs to the TIFY/JAZ family.</text>
</comment>
<dbReference type="GO" id="GO:0005634">
    <property type="term" value="C:nucleus"/>
    <property type="evidence" value="ECO:0007669"/>
    <property type="project" value="UniProtKB-SubCell"/>
</dbReference>
<name>A0A8T0NIY9_PANVG</name>
<evidence type="ECO:0000313" key="8">
    <source>
        <dbReference type="Proteomes" id="UP000823388"/>
    </source>
</evidence>
<evidence type="ECO:0000256" key="2">
    <source>
        <dbReference type="ARBA" id="ARBA00022819"/>
    </source>
</evidence>
<dbReference type="PANTHER" id="PTHR33077:SF52">
    <property type="entry name" value="PROTEIN TIFY 11D"/>
    <property type="match status" value="1"/>
</dbReference>
<dbReference type="InterPro" id="IPR010399">
    <property type="entry name" value="Tify_dom"/>
</dbReference>
<dbReference type="EMBL" id="CM029053">
    <property type="protein sequence ID" value="KAG2549310.1"/>
    <property type="molecule type" value="Genomic_DNA"/>
</dbReference>
<keyword evidence="4" id="KW-0539">Nucleus</keyword>
<comment type="function">
    <text evidence="4">Repressor of jasmonate responses.</text>
</comment>
<evidence type="ECO:0000256" key="3">
    <source>
        <dbReference type="ARBA" id="ARBA00022843"/>
    </source>
</evidence>
<comment type="subcellular location">
    <subcellularLocation>
        <location evidence="4">Nucleus</location>
    </subcellularLocation>
</comment>
<dbReference type="SMART" id="SM00979">
    <property type="entry name" value="TIFY"/>
    <property type="match status" value="1"/>
</dbReference>
<organism evidence="7 8">
    <name type="scientific">Panicum virgatum</name>
    <name type="common">Blackwell switchgrass</name>
    <dbReference type="NCBI Taxonomy" id="38727"/>
    <lineage>
        <taxon>Eukaryota</taxon>
        <taxon>Viridiplantae</taxon>
        <taxon>Streptophyta</taxon>
        <taxon>Embryophyta</taxon>
        <taxon>Tracheophyta</taxon>
        <taxon>Spermatophyta</taxon>
        <taxon>Magnoliopsida</taxon>
        <taxon>Liliopsida</taxon>
        <taxon>Poales</taxon>
        <taxon>Poaceae</taxon>
        <taxon>PACMAD clade</taxon>
        <taxon>Panicoideae</taxon>
        <taxon>Panicodae</taxon>
        <taxon>Paniceae</taxon>
        <taxon>Panicinae</taxon>
        <taxon>Panicum</taxon>
        <taxon>Panicum sect. Hiantes</taxon>
    </lineage>
</organism>
<feature type="compositionally biased region" description="Basic and acidic residues" evidence="5">
    <location>
        <begin position="177"/>
        <end position="192"/>
    </location>
</feature>
<keyword evidence="8" id="KW-1185">Reference proteome</keyword>
<dbReference type="Proteomes" id="UP000823388">
    <property type="component" value="Chromosome 9K"/>
</dbReference>
<comment type="domain">
    <text evidence="4">The jas domain is required for interaction with COI1.</text>
</comment>
<dbReference type="Pfam" id="PF09425">
    <property type="entry name" value="Jas_motif"/>
    <property type="match status" value="1"/>
</dbReference>
<dbReference type="InterPro" id="IPR018467">
    <property type="entry name" value="CCT_CS"/>
</dbReference>
<dbReference type="PROSITE" id="PS51320">
    <property type="entry name" value="TIFY"/>
    <property type="match status" value="1"/>
</dbReference>
<feature type="region of interest" description="Disordered" evidence="5">
    <location>
        <begin position="26"/>
        <end position="53"/>
    </location>
</feature>
<dbReference type="InterPro" id="IPR040390">
    <property type="entry name" value="TIFY/JAZ"/>
</dbReference>
<gene>
    <name evidence="7" type="ORF">PVAP13_9KG267400</name>
</gene>
<dbReference type="GO" id="GO:2000022">
    <property type="term" value="P:regulation of jasmonic acid mediated signaling pathway"/>
    <property type="evidence" value="ECO:0007669"/>
    <property type="project" value="UniProtKB-UniRule"/>
</dbReference>
<protein>
    <recommendedName>
        <fullName evidence="4">Protein TIFY</fullName>
    </recommendedName>
    <alternativeName>
        <fullName evidence="4">Jasmonate ZIM domain-containing protein</fullName>
    </alternativeName>
</protein>
<dbReference type="GO" id="GO:0009611">
    <property type="term" value="P:response to wounding"/>
    <property type="evidence" value="ECO:0007669"/>
    <property type="project" value="UniProtKB-UniRule"/>
</dbReference>
<feature type="domain" description="Tify" evidence="6">
    <location>
        <begin position="75"/>
        <end position="110"/>
    </location>
</feature>
<sequence>MAAAGSSRFAAACGLLRQYMMREQPQQQLGGLDGALRPPPPLAAAAEAEETDGRTMQLFPTRAGTSQPPSQQQPVMREKAPLTIVYDGRVLVFEDFPADKAEELMQLAGSGTSAAPQNKEAPAAVQQEKPAAANQSAAALPDLPIARNESLQRFLQKRKHRINATKPYSKVTASPVPEKDIAGSGEPARDEPAAASWLRL</sequence>
<reference evidence="7" key="1">
    <citation type="submission" date="2020-05" db="EMBL/GenBank/DDBJ databases">
        <title>WGS assembly of Panicum virgatum.</title>
        <authorList>
            <person name="Lovell J.T."/>
            <person name="Jenkins J."/>
            <person name="Shu S."/>
            <person name="Juenger T.E."/>
            <person name="Schmutz J."/>
        </authorList>
    </citation>
    <scope>NUCLEOTIDE SEQUENCE</scope>
    <source>
        <strain evidence="7">AP13</strain>
    </source>
</reference>
<dbReference type="Pfam" id="PF06200">
    <property type="entry name" value="tify"/>
    <property type="match status" value="1"/>
</dbReference>
<evidence type="ECO:0000259" key="6">
    <source>
        <dbReference type="PROSITE" id="PS51320"/>
    </source>
</evidence>
<keyword evidence="3" id="KW-0832">Ubl conjugation</keyword>
<dbReference type="GO" id="GO:0031347">
    <property type="term" value="P:regulation of defense response"/>
    <property type="evidence" value="ECO:0007669"/>
    <property type="project" value="UniProtKB-UniRule"/>
</dbReference>
<evidence type="ECO:0000313" key="7">
    <source>
        <dbReference type="EMBL" id="KAG2549310.1"/>
    </source>
</evidence>
<dbReference type="AlphaFoldDB" id="A0A8T0NIY9"/>
<feature type="region of interest" description="Disordered" evidence="5">
    <location>
        <begin position="107"/>
        <end position="200"/>
    </location>
</feature>